<organism evidence="3 4">
    <name type="scientific">Companilactobacillus farciminis</name>
    <dbReference type="NCBI Taxonomy" id="1612"/>
    <lineage>
        <taxon>Bacteria</taxon>
        <taxon>Bacillati</taxon>
        <taxon>Bacillota</taxon>
        <taxon>Bacilli</taxon>
        <taxon>Lactobacillales</taxon>
        <taxon>Lactobacillaceae</taxon>
        <taxon>Companilactobacillus</taxon>
    </lineage>
</organism>
<feature type="signal peptide" evidence="1">
    <location>
        <begin position="1"/>
        <end position="22"/>
    </location>
</feature>
<dbReference type="RefSeq" id="WP_010020210.1">
    <property type="nucleotide sequence ID" value="NZ_PUFN01000015.1"/>
</dbReference>
<dbReference type="EMBL" id="PUFN01000015">
    <property type="protein sequence ID" value="TDG72750.1"/>
    <property type="molecule type" value="Genomic_DNA"/>
</dbReference>
<accession>A0A4R5NFS8</accession>
<gene>
    <name evidence="3" type="ORF">C5L30_000934</name>
</gene>
<evidence type="ECO:0000256" key="1">
    <source>
        <dbReference type="SAM" id="SignalP"/>
    </source>
</evidence>
<feature type="domain" description="S-layer protein C-terminal" evidence="2">
    <location>
        <begin position="160"/>
        <end position="204"/>
    </location>
</feature>
<dbReference type="InterPro" id="IPR024968">
    <property type="entry name" value="SlpA_C_lactobacillus"/>
</dbReference>
<evidence type="ECO:0000313" key="3">
    <source>
        <dbReference type="EMBL" id="TDG72750.1"/>
    </source>
</evidence>
<sequence length="277" mass="29951">MKKFAKYMGITAAALLAVAPIAAPVINASTEVTAEATTVSGDVLNQVNAAKVTGDITSNEDGTYNFTGSVPAVLDGKASSINVSNVTLTPGESRYFDYPEIPNYTPSTDHGSGMYELYLSEDASEVILFTFPFYDLTNNATTPSNTPGTSLSLVFSPSIDAQTYDDNGNVTAITLPKASAWQIDRQMDINGTTYYRVATNEWVKKTDGIEVTPREGQIDTNKVSSLYTSTGKKVTNRALAAHTGWYTDRMATINGQIMYRVATDEWISISDTQYAAF</sequence>
<dbReference type="Pfam" id="PF03217">
    <property type="entry name" value="SlpA"/>
    <property type="match status" value="2"/>
</dbReference>
<dbReference type="AlphaFoldDB" id="A0A4R5NFS8"/>
<name>A0A4R5NFS8_9LACO</name>
<reference evidence="3 4" key="1">
    <citation type="journal article" date="2019" name="Appl. Microbiol. Biotechnol.">
        <title>Uncovering carbohydrate metabolism through a genotype-phenotype association study of 56 lactic acid bacteria genomes.</title>
        <authorList>
            <person name="Buron-Moles G."/>
            <person name="Chailyan A."/>
            <person name="Dolejs I."/>
            <person name="Forster J."/>
            <person name="Miks M.H."/>
        </authorList>
    </citation>
    <scope>NUCLEOTIDE SEQUENCE [LARGE SCALE GENOMIC DNA]</scope>
    <source>
        <strain evidence="3 4">ATCC 29644</strain>
    </source>
</reference>
<keyword evidence="4" id="KW-1185">Reference proteome</keyword>
<feature type="domain" description="S-layer protein C-terminal" evidence="2">
    <location>
        <begin position="224"/>
        <end position="269"/>
    </location>
</feature>
<proteinExistence type="predicted"/>
<evidence type="ECO:0000313" key="4">
    <source>
        <dbReference type="Proteomes" id="UP000295257"/>
    </source>
</evidence>
<dbReference type="Proteomes" id="UP000295257">
    <property type="component" value="Unassembled WGS sequence"/>
</dbReference>
<protein>
    <recommendedName>
        <fullName evidence="2">S-layer protein C-terminal domain-containing protein</fullName>
    </recommendedName>
</protein>
<comment type="caution">
    <text evidence="3">The sequence shown here is derived from an EMBL/GenBank/DDBJ whole genome shotgun (WGS) entry which is preliminary data.</text>
</comment>
<evidence type="ECO:0000259" key="2">
    <source>
        <dbReference type="Pfam" id="PF03217"/>
    </source>
</evidence>
<feature type="chain" id="PRO_5038349030" description="S-layer protein C-terminal domain-containing protein" evidence="1">
    <location>
        <begin position="23"/>
        <end position="277"/>
    </location>
</feature>
<keyword evidence="1" id="KW-0732">Signal</keyword>